<evidence type="ECO:0000313" key="3">
    <source>
        <dbReference type="Proteomes" id="UP001598130"/>
    </source>
</evidence>
<dbReference type="Proteomes" id="UP001598130">
    <property type="component" value="Unassembled WGS sequence"/>
</dbReference>
<dbReference type="InterPro" id="IPR011322">
    <property type="entry name" value="N-reg_PII-like_a/b"/>
</dbReference>
<accession>A0ABW6CMU0</accession>
<comment type="similarity">
    <text evidence="1">Belongs to the UPF0166 family.</text>
</comment>
<name>A0ABW6CMU0_9CAUL</name>
<dbReference type="RefSeq" id="WP_377369985.1">
    <property type="nucleotide sequence ID" value="NZ_JAOTJD010000017.1"/>
</dbReference>
<dbReference type="EMBL" id="JAOTJD010000017">
    <property type="protein sequence ID" value="MFD3264392.1"/>
    <property type="molecule type" value="Genomic_DNA"/>
</dbReference>
<gene>
    <name evidence="2" type="ORF">OCL97_10535</name>
</gene>
<dbReference type="PANTHER" id="PTHR35983">
    <property type="entry name" value="UPF0166 PROTEIN TM_0021"/>
    <property type="match status" value="1"/>
</dbReference>
<proteinExistence type="inferred from homology"/>
<dbReference type="SUPFAM" id="SSF54913">
    <property type="entry name" value="GlnB-like"/>
    <property type="match status" value="1"/>
</dbReference>
<dbReference type="InterPro" id="IPR015867">
    <property type="entry name" value="N-reg_PII/ATP_PRibTrfase_C"/>
</dbReference>
<organism evidence="2 3">
    <name type="scientific">Phenylobacterium ferrooxidans</name>
    <dbReference type="NCBI Taxonomy" id="2982689"/>
    <lineage>
        <taxon>Bacteria</taxon>
        <taxon>Pseudomonadati</taxon>
        <taxon>Pseudomonadota</taxon>
        <taxon>Alphaproteobacteria</taxon>
        <taxon>Caulobacterales</taxon>
        <taxon>Caulobacteraceae</taxon>
        <taxon>Phenylobacterium</taxon>
    </lineage>
</organism>
<dbReference type="InterPro" id="IPR003793">
    <property type="entry name" value="UPF0166"/>
</dbReference>
<evidence type="ECO:0000313" key="2">
    <source>
        <dbReference type="EMBL" id="MFD3264392.1"/>
    </source>
</evidence>
<evidence type="ECO:0000256" key="1">
    <source>
        <dbReference type="ARBA" id="ARBA00010554"/>
    </source>
</evidence>
<dbReference type="PANTHER" id="PTHR35983:SF1">
    <property type="entry name" value="UPF0166 PROTEIN TM_0021"/>
    <property type="match status" value="1"/>
</dbReference>
<comment type="caution">
    <text evidence="2">The sequence shown here is derived from an EMBL/GenBank/DDBJ whole genome shotgun (WGS) entry which is preliminary data.</text>
</comment>
<sequence>MDSDGPHLLSVYTDISATRDGQPYWTVLLERARSMGIANAAVLQVLDGFGPEAIIHAAKAVDLEPGRHVIVEMIDKRQALEAFHHTLEITDDTGLVTLEAVAVVGYGGHPHHAAS</sequence>
<reference evidence="2 3" key="1">
    <citation type="submission" date="2022-09" db="EMBL/GenBank/DDBJ databases">
        <title>New species of Phenylobacterium.</title>
        <authorList>
            <person name="Mieszkin S."/>
        </authorList>
    </citation>
    <scope>NUCLEOTIDE SEQUENCE [LARGE SCALE GENOMIC DNA]</scope>
    <source>
        <strain evidence="2 3">HK31-G</strain>
    </source>
</reference>
<protein>
    <submittedName>
        <fullName evidence="2">DUF190 domain-containing protein</fullName>
    </submittedName>
</protein>
<dbReference type="Gene3D" id="3.30.70.120">
    <property type="match status" value="1"/>
</dbReference>
<dbReference type="Pfam" id="PF02641">
    <property type="entry name" value="DUF190"/>
    <property type="match status" value="1"/>
</dbReference>
<keyword evidence="3" id="KW-1185">Reference proteome</keyword>